<evidence type="ECO:0000313" key="6">
    <source>
        <dbReference type="Proteomes" id="UP001163726"/>
    </source>
</evidence>
<reference evidence="5" key="1">
    <citation type="submission" date="2022-10" db="EMBL/GenBank/DDBJ databases">
        <title>Catenovulum adriacola sp. nov. isolated in the Harbour of Susak.</title>
        <authorList>
            <person name="Schoch T."/>
            <person name="Reich S.J."/>
            <person name="Stoeferle S."/>
            <person name="Flaiz M."/>
            <person name="Kazda M."/>
            <person name="Riedel C.U."/>
            <person name="Duerre P."/>
        </authorList>
    </citation>
    <scope>NUCLEOTIDE SEQUENCE</scope>
    <source>
        <strain evidence="5">TS8</strain>
    </source>
</reference>
<sequence length="210" mass="23635">MAKVTYQQTLALAGVCQACYMVQTIARRGSLNQSELEVMLESVLNINPDDTASVYSGEQNLSAGLKIIREQLGNNSHVKDAELTRYVLSALTLERRLTKRQANLEKLSKQINLLEQKRAHFELTHDLVLEGFAQTYKTVISPLGSPIKVLGNPDLLKQNSVQNKVRALLLAAVRSAVLWRQLGGQRRNIVLRRQHWVHFAEQALKQNLIS</sequence>
<gene>
    <name evidence="4 5" type="primary">hflD</name>
    <name evidence="5" type="ORF">OLW01_06805</name>
</gene>
<dbReference type="InterPro" id="IPR035932">
    <property type="entry name" value="HflD-like_sf"/>
</dbReference>
<keyword evidence="4" id="KW-0175">Coiled coil</keyword>
<keyword evidence="6" id="KW-1185">Reference proteome</keyword>
<organism evidence="5 6">
    <name type="scientific">Catenovulum adriaticum</name>
    <dbReference type="NCBI Taxonomy" id="2984846"/>
    <lineage>
        <taxon>Bacteria</taxon>
        <taxon>Pseudomonadati</taxon>
        <taxon>Pseudomonadota</taxon>
        <taxon>Gammaproteobacteria</taxon>
        <taxon>Alteromonadales</taxon>
        <taxon>Alteromonadaceae</taxon>
        <taxon>Catenovulum</taxon>
    </lineage>
</organism>
<keyword evidence="3 4" id="KW-0472">Membrane</keyword>
<dbReference type="HAMAP" id="MF_00695">
    <property type="entry name" value="HflD_protein"/>
    <property type="match status" value="1"/>
</dbReference>
<dbReference type="Proteomes" id="UP001163726">
    <property type="component" value="Chromosome"/>
</dbReference>
<dbReference type="SUPFAM" id="SSF101322">
    <property type="entry name" value="YcfC-like"/>
    <property type="match status" value="1"/>
</dbReference>
<proteinExistence type="inferred from homology"/>
<dbReference type="InterPro" id="IPR007451">
    <property type="entry name" value="HflD"/>
</dbReference>
<dbReference type="RefSeq" id="WP_268076028.1">
    <property type="nucleotide sequence ID" value="NZ_CP109965.1"/>
</dbReference>
<dbReference type="Pfam" id="PF04356">
    <property type="entry name" value="DUF489"/>
    <property type="match status" value="1"/>
</dbReference>
<evidence type="ECO:0000313" key="5">
    <source>
        <dbReference type="EMBL" id="WAJ71500.1"/>
    </source>
</evidence>
<feature type="coiled-coil region" evidence="4">
    <location>
        <begin position="90"/>
        <end position="124"/>
    </location>
</feature>
<dbReference type="PANTHER" id="PTHR38100:SF1">
    <property type="entry name" value="HIGH FREQUENCY LYSOGENIZATION PROTEIN HFLD"/>
    <property type="match status" value="1"/>
</dbReference>
<evidence type="ECO:0000256" key="4">
    <source>
        <dbReference type="HAMAP-Rule" id="MF_00695"/>
    </source>
</evidence>
<comment type="similarity">
    <text evidence="4">Belongs to the HflD family.</text>
</comment>
<dbReference type="NCBIfam" id="NF001246">
    <property type="entry name" value="PRK00218.1-2"/>
    <property type="match status" value="1"/>
</dbReference>
<evidence type="ECO:0000256" key="3">
    <source>
        <dbReference type="ARBA" id="ARBA00023136"/>
    </source>
</evidence>
<protein>
    <recommendedName>
        <fullName evidence="4">High frequency lysogenization protein HflD homolog</fullName>
    </recommendedName>
</protein>
<evidence type="ECO:0000256" key="1">
    <source>
        <dbReference type="ARBA" id="ARBA00022475"/>
    </source>
</evidence>
<accession>A0ABY7ASK5</accession>
<name>A0ABY7ASK5_9ALTE</name>
<dbReference type="PANTHER" id="PTHR38100">
    <property type="entry name" value="HIGH FREQUENCY LYSOGENIZATION PROTEIN HFLD"/>
    <property type="match status" value="1"/>
</dbReference>
<keyword evidence="2 4" id="KW-0963">Cytoplasm</keyword>
<dbReference type="EMBL" id="CP109965">
    <property type="protein sequence ID" value="WAJ71500.1"/>
    <property type="molecule type" value="Genomic_DNA"/>
</dbReference>
<dbReference type="Gene3D" id="1.10.3890.10">
    <property type="entry name" value="HflD-like"/>
    <property type="match status" value="1"/>
</dbReference>
<evidence type="ECO:0000256" key="2">
    <source>
        <dbReference type="ARBA" id="ARBA00022490"/>
    </source>
</evidence>
<keyword evidence="1 4" id="KW-1003">Cell membrane</keyword>
<comment type="subcellular location">
    <subcellularLocation>
        <location evidence="4">Cytoplasm</location>
    </subcellularLocation>
    <subcellularLocation>
        <location evidence="4">Cell membrane</location>
        <topology evidence="4">Peripheral membrane protein</topology>
        <orientation evidence="4">Cytoplasmic side</orientation>
    </subcellularLocation>
</comment>